<dbReference type="EMBL" id="VXIS01000019">
    <property type="protein sequence ID" value="KAA8912853.1"/>
    <property type="molecule type" value="Genomic_DNA"/>
</dbReference>
<gene>
    <name evidence="2" type="ORF">FN846DRAFT_931813</name>
</gene>
<feature type="transmembrane region" description="Helical" evidence="1">
    <location>
        <begin position="90"/>
        <end position="116"/>
    </location>
</feature>
<evidence type="ECO:0000256" key="1">
    <source>
        <dbReference type="SAM" id="Phobius"/>
    </source>
</evidence>
<dbReference type="Proteomes" id="UP000326924">
    <property type="component" value="Unassembled WGS sequence"/>
</dbReference>
<keyword evidence="1" id="KW-0472">Membrane</keyword>
<organism evidence="2 3">
    <name type="scientific">Sphaerosporella brunnea</name>
    <dbReference type="NCBI Taxonomy" id="1250544"/>
    <lineage>
        <taxon>Eukaryota</taxon>
        <taxon>Fungi</taxon>
        <taxon>Dikarya</taxon>
        <taxon>Ascomycota</taxon>
        <taxon>Pezizomycotina</taxon>
        <taxon>Pezizomycetes</taxon>
        <taxon>Pezizales</taxon>
        <taxon>Pyronemataceae</taxon>
        <taxon>Sphaerosporella</taxon>
    </lineage>
</organism>
<dbReference type="InParanoid" id="A0A5J5F7C1"/>
<protein>
    <recommendedName>
        <fullName evidence="4">Transmembrane protein</fullName>
    </recommendedName>
</protein>
<keyword evidence="1" id="KW-0812">Transmembrane</keyword>
<evidence type="ECO:0000313" key="2">
    <source>
        <dbReference type="EMBL" id="KAA8912853.1"/>
    </source>
</evidence>
<keyword evidence="3" id="KW-1185">Reference proteome</keyword>
<proteinExistence type="predicted"/>
<feature type="transmembrane region" description="Helical" evidence="1">
    <location>
        <begin position="20"/>
        <end position="39"/>
    </location>
</feature>
<keyword evidence="1" id="KW-1133">Transmembrane helix</keyword>
<accession>A0A5J5F7C1</accession>
<evidence type="ECO:0008006" key="4">
    <source>
        <dbReference type="Google" id="ProtNLM"/>
    </source>
</evidence>
<dbReference type="AlphaFoldDB" id="A0A5J5F7C1"/>
<reference evidence="2 3" key="1">
    <citation type="submission" date="2019-09" db="EMBL/GenBank/DDBJ databases">
        <title>Draft genome of the ectomycorrhizal ascomycete Sphaerosporella brunnea.</title>
        <authorList>
            <consortium name="DOE Joint Genome Institute"/>
            <person name="Benucci G.M."/>
            <person name="Marozzi G."/>
            <person name="Antonielli L."/>
            <person name="Sanchez S."/>
            <person name="Marco P."/>
            <person name="Wang X."/>
            <person name="Falini L.B."/>
            <person name="Barry K."/>
            <person name="Haridas S."/>
            <person name="Lipzen A."/>
            <person name="Labutti K."/>
            <person name="Grigoriev I.V."/>
            <person name="Murat C."/>
            <person name="Martin F."/>
            <person name="Albertini E."/>
            <person name="Donnini D."/>
            <person name="Bonito G."/>
        </authorList>
    </citation>
    <scope>NUCLEOTIDE SEQUENCE [LARGE SCALE GENOMIC DNA]</scope>
    <source>
        <strain evidence="2 3">Sb_GMNB300</strain>
    </source>
</reference>
<evidence type="ECO:0000313" key="3">
    <source>
        <dbReference type="Proteomes" id="UP000326924"/>
    </source>
</evidence>
<comment type="caution">
    <text evidence="2">The sequence shown here is derived from an EMBL/GenBank/DDBJ whole genome shotgun (WGS) entry which is preliminary data.</text>
</comment>
<sequence length="203" mass="22336">MPVGLYTSGLFSHSSSACSCASFFLFPFGFLSWILVPFLVYSSSFSSPCRPFAENPSRLSLSLCDNISVFSLALTPVWPSNSRTTPSRQYCCFLLGPCLIFFWLCHPVLLLCWVFFTFRDIILLLLPPPNVAETAPHLPSTNGASNAECAPTKAMHAPTRTKHHHEKDSPAKCTPVYGVTDSWFSFTGQVHAGLGHKSPDEKA</sequence>
<name>A0A5J5F7C1_9PEZI</name>